<dbReference type="Gene3D" id="3.30.420.10">
    <property type="entry name" value="Ribonuclease H-like superfamily/Ribonuclease H"/>
    <property type="match status" value="1"/>
</dbReference>
<gene>
    <name evidence="3" type="ORF">ILUMI_16816</name>
</gene>
<dbReference type="GO" id="GO:0005634">
    <property type="term" value="C:nucleus"/>
    <property type="evidence" value="ECO:0007669"/>
    <property type="project" value="TreeGrafter"/>
</dbReference>
<dbReference type="PANTHER" id="PTHR19303">
    <property type="entry name" value="TRANSPOSON"/>
    <property type="match status" value="1"/>
</dbReference>
<dbReference type="Pfam" id="PF03184">
    <property type="entry name" value="DDE_1"/>
    <property type="match status" value="1"/>
</dbReference>
<comment type="caution">
    <text evidence="3">The sequence shown here is derived from an EMBL/GenBank/DDBJ whole genome shotgun (WGS) entry which is preliminary data.</text>
</comment>
<dbReference type="PANTHER" id="PTHR19303:SF57">
    <property type="entry name" value="HTH CENPB-TYPE DOMAIN-CONTAINING PROTEIN"/>
    <property type="match status" value="1"/>
</dbReference>
<dbReference type="OrthoDB" id="10031330at2759"/>
<dbReference type="Proteomes" id="UP000801492">
    <property type="component" value="Unassembled WGS sequence"/>
</dbReference>
<proteinExistence type="predicted"/>
<evidence type="ECO:0000259" key="2">
    <source>
        <dbReference type="Pfam" id="PF03184"/>
    </source>
</evidence>
<keyword evidence="4" id="KW-1185">Reference proteome</keyword>
<accession>A0A8K0CS69</accession>
<dbReference type="AlphaFoldDB" id="A0A8K0CS69"/>
<dbReference type="GO" id="GO:0003677">
    <property type="term" value="F:DNA binding"/>
    <property type="evidence" value="ECO:0007669"/>
    <property type="project" value="TreeGrafter"/>
</dbReference>
<organism evidence="3 4">
    <name type="scientific">Ignelater luminosus</name>
    <name type="common">Cucubano</name>
    <name type="synonym">Pyrophorus luminosus</name>
    <dbReference type="NCBI Taxonomy" id="2038154"/>
    <lineage>
        <taxon>Eukaryota</taxon>
        <taxon>Metazoa</taxon>
        <taxon>Ecdysozoa</taxon>
        <taxon>Arthropoda</taxon>
        <taxon>Hexapoda</taxon>
        <taxon>Insecta</taxon>
        <taxon>Pterygota</taxon>
        <taxon>Neoptera</taxon>
        <taxon>Endopterygota</taxon>
        <taxon>Coleoptera</taxon>
        <taxon>Polyphaga</taxon>
        <taxon>Elateriformia</taxon>
        <taxon>Elateroidea</taxon>
        <taxon>Elateridae</taxon>
        <taxon>Agrypninae</taxon>
        <taxon>Pyrophorini</taxon>
        <taxon>Ignelater</taxon>
    </lineage>
</organism>
<dbReference type="EMBL" id="VTPC01067714">
    <property type="protein sequence ID" value="KAF2889357.1"/>
    <property type="molecule type" value="Genomic_DNA"/>
</dbReference>
<sequence>MPPNKLYRKSSPEDMGRAIAAVKSGKYVAFSSKQFNVPRVTLLYKIQGKYEVNCRIGPPTILIQTEEQHLVHWLLNVSDAGFPGTRSQLFDSVHILVKQLNRPNSFKNGRPGRKWFSRTFSTNRGNEIRSYIDSKNLSDIFDNPRRIYNADETTFFLAPKEIKSLMGKGDDKNAYNFTSNNDEECLTCLITANAAGAILSPSLMPKEWTIGKSDSGWMTSQSFYEFVANIFHPWLLQNNIPLPVIFFINGLSSHLTMKFGEFCVNNQIELVALYPNSTQILQPLDVAVFHPLKNGWKKGVQRYKMENDRAKIKKENFSPLLATVLDQSIKSETIREGFKICGLCPLDKNTIPHKKYFKSEHNKDKETSVLVHTKKHYTQENLHFLEETIGKDNYLSWKLEIHGKAISSIDMLFESEEDDWDMKQDFDEDSGSDTTNDSDVERPKRKTNTGIIKALDYAGVSLRYFVILQFVYNKDTKIEFLKEFVAQMENISDDKIQLKCMRNYRESRNVFAFPDVTDVCYVSKISDVGNTRFRNEPVITNIIENPYTVSRGT</sequence>
<dbReference type="InterPro" id="IPR036397">
    <property type="entry name" value="RNaseH_sf"/>
</dbReference>
<evidence type="ECO:0000313" key="3">
    <source>
        <dbReference type="EMBL" id="KAF2889357.1"/>
    </source>
</evidence>
<name>A0A8K0CS69_IGNLU</name>
<evidence type="ECO:0000256" key="1">
    <source>
        <dbReference type="SAM" id="MobiDB-lite"/>
    </source>
</evidence>
<feature type="domain" description="DDE-1" evidence="2">
    <location>
        <begin position="207"/>
        <end position="337"/>
    </location>
</feature>
<feature type="region of interest" description="Disordered" evidence="1">
    <location>
        <begin position="424"/>
        <end position="444"/>
    </location>
</feature>
<dbReference type="InterPro" id="IPR004875">
    <property type="entry name" value="DDE_SF_endonuclease_dom"/>
</dbReference>
<protein>
    <recommendedName>
        <fullName evidence="2">DDE-1 domain-containing protein</fullName>
    </recommendedName>
</protein>
<dbReference type="InterPro" id="IPR050863">
    <property type="entry name" value="CenT-Element_Derived"/>
</dbReference>
<reference evidence="3" key="1">
    <citation type="submission" date="2019-08" db="EMBL/GenBank/DDBJ databases">
        <title>The genome of the North American firefly Photinus pyralis.</title>
        <authorList>
            <consortium name="Photinus pyralis genome working group"/>
            <person name="Fallon T.R."/>
            <person name="Sander Lower S.E."/>
            <person name="Weng J.-K."/>
        </authorList>
    </citation>
    <scope>NUCLEOTIDE SEQUENCE</scope>
    <source>
        <strain evidence="3">TRF0915ILg1</strain>
        <tissue evidence="3">Whole body</tissue>
    </source>
</reference>
<evidence type="ECO:0000313" key="4">
    <source>
        <dbReference type="Proteomes" id="UP000801492"/>
    </source>
</evidence>